<evidence type="ECO:0000313" key="2">
    <source>
        <dbReference type="Proteomes" id="UP000722625"/>
    </source>
</evidence>
<dbReference type="Proteomes" id="UP000722625">
    <property type="component" value="Unassembled WGS sequence"/>
</dbReference>
<sequence length="51" mass="6200">MQEINITIYKVKPYELSNREQEILDSQVQLDKNLYTDAELLYTYLIKKYNL</sequence>
<accession>A0ABS5P619</accession>
<dbReference type="EMBL" id="JAGYVZ010000001">
    <property type="protein sequence ID" value="MBS7229738.1"/>
    <property type="molecule type" value="Genomic_DNA"/>
</dbReference>
<keyword evidence="2" id="KW-1185">Reference proteome</keyword>
<evidence type="ECO:0000313" key="1">
    <source>
        <dbReference type="EMBL" id="MBS7229738.1"/>
    </source>
</evidence>
<gene>
    <name evidence="1" type="ORF">KHA90_01765</name>
</gene>
<dbReference type="RefSeq" id="WP_213294287.1">
    <property type="nucleotide sequence ID" value="NZ_JAGYVZ010000001.1"/>
</dbReference>
<proteinExistence type="predicted"/>
<protein>
    <submittedName>
        <fullName evidence="1">Uncharacterized protein</fullName>
    </submittedName>
</protein>
<organism evidence="1 2">
    <name type="scientific">Flavobacterium psychroterrae</name>
    <dbReference type="NCBI Taxonomy" id="2133767"/>
    <lineage>
        <taxon>Bacteria</taxon>
        <taxon>Pseudomonadati</taxon>
        <taxon>Bacteroidota</taxon>
        <taxon>Flavobacteriia</taxon>
        <taxon>Flavobacteriales</taxon>
        <taxon>Flavobacteriaceae</taxon>
        <taxon>Flavobacterium</taxon>
    </lineage>
</organism>
<name>A0ABS5P619_9FLAO</name>
<reference evidence="1 2" key="1">
    <citation type="journal article" date="2018" name="Int. J. Syst. Evol. Microbiol.">
        <title>Flavobacterium chryseum sp. nov. and Flavobacterium psychroterrae sp. nov., novel environmental bacteria isolated from Antarctica.</title>
        <authorList>
            <person name="Kralova S."/>
            <person name="Svec P."/>
            <person name="Busse H.J."/>
            <person name="Stankova E."/>
            <person name="Vaczi P."/>
            <person name="Sedlacek I."/>
        </authorList>
    </citation>
    <scope>NUCLEOTIDE SEQUENCE [LARGE SCALE GENOMIC DNA]</scope>
    <source>
        <strain evidence="1 2">CCM 8827</strain>
    </source>
</reference>
<comment type="caution">
    <text evidence="1">The sequence shown here is derived from an EMBL/GenBank/DDBJ whole genome shotgun (WGS) entry which is preliminary data.</text>
</comment>